<protein>
    <submittedName>
        <fullName evidence="2">Uncharacterized protein</fullName>
    </submittedName>
</protein>
<accession>A0A0E0EC70</accession>
<feature type="region of interest" description="Disordered" evidence="1">
    <location>
        <begin position="118"/>
        <end position="172"/>
    </location>
</feature>
<dbReference type="AlphaFoldDB" id="A0A0E0EC70"/>
<evidence type="ECO:0000313" key="2">
    <source>
        <dbReference type="EnsemblPlants" id="OMERI07G13340.1"/>
    </source>
</evidence>
<dbReference type="HOGENOM" id="CLU_1557739_0_0_1"/>
<sequence>MALAALPLPLRAPEPCRRSRGRRCLGDAGELPLLSSAGCFCGPSLCPVIQQLFRLRSNFLDQLQPAGESIIDDGPSLRDIKHCLQMNKGSLHVKHHVGNVTMQLMALLQDGTRLAHEVGDHSSCEPSADGQSASNHVEVAPPTPRLQLVARNRKESSELHPSRRGLADVLIS</sequence>
<reference evidence="2" key="2">
    <citation type="submission" date="2018-05" db="EMBL/GenBank/DDBJ databases">
        <title>OmerRS3 (Oryza meridionalis Reference Sequence Version 3).</title>
        <authorList>
            <person name="Zhang J."/>
            <person name="Kudrna D."/>
            <person name="Lee S."/>
            <person name="Talag J."/>
            <person name="Welchert J."/>
            <person name="Wing R.A."/>
        </authorList>
    </citation>
    <scope>NUCLEOTIDE SEQUENCE [LARGE SCALE GENOMIC DNA]</scope>
    <source>
        <strain evidence="2">cv. OR44</strain>
    </source>
</reference>
<reference evidence="2" key="1">
    <citation type="submission" date="2015-04" db="UniProtKB">
        <authorList>
            <consortium name="EnsemblPlants"/>
        </authorList>
    </citation>
    <scope>IDENTIFICATION</scope>
</reference>
<evidence type="ECO:0000313" key="3">
    <source>
        <dbReference type="Proteomes" id="UP000008021"/>
    </source>
</evidence>
<dbReference type="Proteomes" id="UP000008021">
    <property type="component" value="Chromosome 7"/>
</dbReference>
<proteinExistence type="predicted"/>
<feature type="compositionally biased region" description="Basic and acidic residues" evidence="1">
    <location>
        <begin position="152"/>
        <end position="161"/>
    </location>
</feature>
<evidence type="ECO:0000256" key="1">
    <source>
        <dbReference type="SAM" id="MobiDB-lite"/>
    </source>
</evidence>
<dbReference type="EnsemblPlants" id="OMERI07G13340.1">
    <property type="protein sequence ID" value="OMERI07G13340.1"/>
    <property type="gene ID" value="OMERI07G13340"/>
</dbReference>
<name>A0A0E0EC70_9ORYZ</name>
<keyword evidence="3" id="KW-1185">Reference proteome</keyword>
<organism evidence="2">
    <name type="scientific">Oryza meridionalis</name>
    <dbReference type="NCBI Taxonomy" id="40149"/>
    <lineage>
        <taxon>Eukaryota</taxon>
        <taxon>Viridiplantae</taxon>
        <taxon>Streptophyta</taxon>
        <taxon>Embryophyta</taxon>
        <taxon>Tracheophyta</taxon>
        <taxon>Spermatophyta</taxon>
        <taxon>Magnoliopsida</taxon>
        <taxon>Liliopsida</taxon>
        <taxon>Poales</taxon>
        <taxon>Poaceae</taxon>
        <taxon>BOP clade</taxon>
        <taxon>Oryzoideae</taxon>
        <taxon>Oryzeae</taxon>
        <taxon>Oryzinae</taxon>
        <taxon>Oryza</taxon>
    </lineage>
</organism>
<dbReference type="Gramene" id="OMERI07G13340.1">
    <property type="protein sequence ID" value="OMERI07G13340.1"/>
    <property type="gene ID" value="OMERI07G13340"/>
</dbReference>